<organism evidence="1 2">
    <name type="scientific">Dimargaris verticillata</name>
    <dbReference type="NCBI Taxonomy" id="2761393"/>
    <lineage>
        <taxon>Eukaryota</taxon>
        <taxon>Fungi</taxon>
        <taxon>Fungi incertae sedis</taxon>
        <taxon>Zoopagomycota</taxon>
        <taxon>Kickxellomycotina</taxon>
        <taxon>Dimargaritomycetes</taxon>
        <taxon>Dimargaritales</taxon>
        <taxon>Dimargaritaceae</taxon>
        <taxon>Dimargaris</taxon>
    </lineage>
</organism>
<protein>
    <submittedName>
        <fullName evidence="1">Uncharacterized protein</fullName>
    </submittedName>
</protein>
<comment type="caution">
    <text evidence="1">The sequence shown here is derived from an EMBL/GenBank/DDBJ whole genome shotgun (WGS) entry which is preliminary data.</text>
</comment>
<accession>A0A9W8B4A3</accession>
<proteinExistence type="predicted"/>
<evidence type="ECO:0000313" key="1">
    <source>
        <dbReference type="EMBL" id="KAJ1981206.1"/>
    </source>
</evidence>
<keyword evidence="2" id="KW-1185">Reference proteome</keyword>
<reference evidence="1" key="1">
    <citation type="submission" date="2022-07" db="EMBL/GenBank/DDBJ databases">
        <title>Phylogenomic reconstructions and comparative analyses of Kickxellomycotina fungi.</title>
        <authorList>
            <person name="Reynolds N.K."/>
            <person name="Stajich J.E."/>
            <person name="Barry K."/>
            <person name="Grigoriev I.V."/>
            <person name="Crous P."/>
            <person name="Smith M.E."/>
        </authorList>
    </citation>
    <scope>NUCLEOTIDE SEQUENCE</scope>
    <source>
        <strain evidence="1">RSA 567</strain>
    </source>
</reference>
<evidence type="ECO:0000313" key="2">
    <source>
        <dbReference type="Proteomes" id="UP001151582"/>
    </source>
</evidence>
<dbReference type="AlphaFoldDB" id="A0A9W8B4A3"/>
<gene>
    <name evidence="1" type="ORF">H4R34_002165</name>
</gene>
<dbReference type="EMBL" id="JANBQB010000134">
    <property type="protein sequence ID" value="KAJ1981206.1"/>
    <property type="molecule type" value="Genomic_DNA"/>
</dbReference>
<dbReference type="Proteomes" id="UP001151582">
    <property type="component" value="Unassembled WGS sequence"/>
</dbReference>
<sequence>MKLVCQSQLAAKDRAKFLERTYSGLKGSPFFAFSIGACYFDSDKSSIFGQILMVFDRKSGKACAAFVPQDIVQFIADELASFYRASPKPSFLAKLSQELKSLGTDYIAPIVQSVTGWTKDVVRKMVYRAFQWHVPNPYFYLGSRIISDQAHRDDDEH</sequence>
<name>A0A9W8B4A3_9FUNG</name>